<dbReference type="PANTHER" id="PTHR10694">
    <property type="entry name" value="LYSINE-SPECIFIC DEMETHYLASE"/>
    <property type="match status" value="1"/>
</dbReference>
<dbReference type="GO" id="GO:0010468">
    <property type="term" value="P:regulation of gene expression"/>
    <property type="evidence" value="ECO:0007669"/>
    <property type="project" value="TreeGrafter"/>
</dbReference>
<proteinExistence type="predicted"/>
<sequence>MSSSSIDIPTLQINGNNLKNFVRFISKHENLLKEFGAIKVQPNVDCKFALKKRQKNLSLNPIMKKIVKLNENVNIYCVQTTDHINESSQNHFMETDEKKFWSSLSSSNNEQRDLNISFSFNTSFFIQKTSSTYFDLHRIPYQSLLKLGGRKLTNQFVPCIKRAHGPGAIFPLMSARQHLFSIDYHHEGGNHHWYIIPAHQREVLQNLSDQQNASTCLDHGQLFIDPLALDKSLIRYYQTIQHPNEFIVLYAGTLAQSYTEDISWSESINFALPSWIEEGHANIPLLPCQCHIEQNCTVNTIDVSLFKQESIQKYVTSYLKTTPNDVSPALIGSSFSK</sequence>
<dbReference type="SMART" id="SM00558">
    <property type="entry name" value="JmjC"/>
    <property type="match status" value="1"/>
</dbReference>
<dbReference type="GO" id="GO:0005634">
    <property type="term" value="C:nucleus"/>
    <property type="evidence" value="ECO:0007669"/>
    <property type="project" value="TreeGrafter"/>
</dbReference>
<accession>A0A819LUL8</accession>
<dbReference type="Pfam" id="PF02373">
    <property type="entry name" value="JmjC"/>
    <property type="match status" value="1"/>
</dbReference>
<dbReference type="EMBL" id="CAJNOE010000332">
    <property type="protein sequence ID" value="CAF1154604.1"/>
    <property type="molecule type" value="Genomic_DNA"/>
</dbReference>
<evidence type="ECO:0000313" key="3">
    <source>
        <dbReference type="EMBL" id="CAF3967635.1"/>
    </source>
</evidence>
<dbReference type="InterPro" id="IPR003347">
    <property type="entry name" value="JmjC_dom"/>
</dbReference>
<protein>
    <recommendedName>
        <fullName evidence="1">JmjC domain-containing protein</fullName>
    </recommendedName>
</protein>
<dbReference type="Gene3D" id="2.60.120.650">
    <property type="entry name" value="Cupin"/>
    <property type="match status" value="1"/>
</dbReference>
<evidence type="ECO:0000313" key="2">
    <source>
        <dbReference type="EMBL" id="CAF1154604.1"/>
    </source>
</evidence>
<dbReference type="SUPFAM" id="SSF51197">
    <property type="entry name" value="Clavaminate synthase-like"/>
    <property type="match status" value="1"/>
</dbReference>
<dbReference type="GO" id="GO:0000785">
    <property type="term" value="C:chromatin"/>
    <property type="evidence" value="ECO:0007669"/>
    <property type="project" value="TreeGrafter"/>
</dbReference>
<evidence type="ECO:0000313" key="4">
    <source>
        <dbReference type="Proteomes" id="UP000663868"/>
    </source>
</evidence>
<name>A0A819LUL8_9BILA</name>
<comment type="caution">
    <text evidence="3">The sequence shown here is derived from an EMBL/GenBank/DDBJ whole genome shotgun (WGS) entry which is preliminary data.</text>
</comment>
<dbReference type="GO" id="GO:0032452">
    <property type="term" value="F:histone demethylase activity"/>
    <property type="evidence" value="ECO:0007669"/>
    <property type="project" value="TreeGrafter"/>
</dbReference>
<dbReference type="Proteomes" id="UP000663868">
    <property type="component" value="Unassembled WGS sequence"/>
</dbReference>
<gene>
    <name evidence="2" type="ORF">IZO911_LOCUS25968</name>
    <name evidence="3" type="ORF">KXQ929_LOCUS26579</name>
</gene>
<reference evidence="3" key="1">
    <citation type="submission" date="2021-02" db="EMBL/GenBank/DDBJ databases">
        <authorList>
            <person name="Nowell W R."/>
        </authorList>
    </citation>
    <scope>NUCLEOTIDE SEQUENCE</scope>
</reference>
<dbReference type="AlphaFoldDB" id="A0A819LUL8"/>
<organism evidence="3 4">
    <name type="scientific">Adineta steineri</name>
    <dbReference type="NCBI Taxonomy" id="433720"/>
    <lineage>
        <taxon>Eukaryota</taxon>
        <taxon>Metazoa</taxon>
        <taxon>Spiralia</taxon>
        <taxon>Gnathifera</taxon>
        <taxon>Rotifera</taxon>
        <taxon>Eurotatoria</taxon>
        <taxon>Bdelloidea</taxon>
        <taxon>Adinetida</taxon>
        <taxon>Adinetidae</taxon>
        <taxon>Adineta</taxon>
    </lineage>
</organism>
<dbReference type="PROSITE" id="PS51184">
    <property type="entry name" value="JMJC"/>
    <property type="match status" value="1"/>
</dbReference>
<evidence type="ECO:0000259" key="1">
    <source>
        <dbReference type="PROSITE" id="PS51184"/>
    </source>
</evidence>
<dbReference type="Proteomes" id="UP000663860">
    <property type="component" value="Unassembled WGS sequence"/>
</dbReference>
<dbReference type="EMBL" id="CAJOBB010002422">
    <property type="protein sequence ID" value="CAF3967635.1"/>
    <property type="molecule type" value="Genomic_DNA"/>
</dbReference>
<feature type="domain" description="JmjC" evidence="1">
    <location>
        <begin position="128"/>
        <end position="287"/>
    </location>
</feature>